<feature type="region of interest" description="Disordered" evidence="3">
    <location>
        <begin position="671"/>
        <end position="690"/>
    </location>
</feature>
<keyword evidence="2" id="KW-0863">Zinc-finger</keyword>
<dbReference type="InterPro" id="IPR000330">
    <property type="entry name" value="SNF2_N"/>
</dbReference>
<evidence type="ECO:0000256" key="1">
    <source>
        <dbReference type="ARBA" id="ARBA00022801"/>
    </source>
</evidence>
<accession>A0A1G9XBD0</accession>
<reference evidence="7 8" key="1">
    <citation type="submission" date="2016-10" db="EMBL/GenBank/DDBJ databases">
        <authorList>
            <person name="de Groot N.N."/>
        </authorList>
    </citation>
    <scope>NUCLEOTIDE SEQUENCE [LARGE SCALE GENOMIC DNA]</scope>
    <source>
        <strain evidence="7 8">KPR-7B</strain>
    </source>
</reference>
<dbReference type="Gene3D" id="3.40.50.300">
    <property type="entry name" value="P-loop containing nucleotide triphosphate hydrolases"/>
    <property type="match status" value="1"/>
</dbReference>
<dbReference type="Pfam" id="PF00176">
    <property type="entry name" value="SNF2-rel_dom"/>
    <property type="match status" value="1"/>
</dbReference>
<dbReference type="Gene3D" id="3.40.50.10810">
    <property type="entry name" value="Tandem AAA-ATPase domain"/>
    <property type="match status" value="1"/>
</dbReference>
<dbReference type="Pfam" id="PF00271">
    <property type="entry name" value="Helicase_C"/>
    <property type="match status" value="1"/>
</dbReference>
<dbReference type="InterPro" id="IPR001650">
    <property type="entry name" value="Helicase_C-like"/>
</dbReference>
<dbReference type="CDD" id="cd18793">
    <property type="entry name" value="SF2_C_SNF"/>
    <property type="match status" value="1"/>
</dbReference>
<dbReference type="Proteomes" id="UP000199671">
    <property type="component" value="Unassembled WGS sequence"/>
</dbReference>
<evidence type="ECO:0000313" key="7">
    <source>
        <dbReference type="EMBL" id="SDM94099.1"/>
    </source>
</evidence>
<dbReference type="OrthoDB" id="9760715at2"/>
<keyword evidence="2" id="KW-0479">Metal-binding</keyword>
<organism evidence="7 8">
    <name type="scientific">Actinomyces ruminicola</name>
    <dbReference type="NCBI Taxonomy" id="332524"/>
    <lineage>
        <taxon>Bacteria</taxon>
        <taxon>Bacillati</taxon>
        <taxon>Actinomycetota</taxon>
        <taxon>Actinomycetes</taxon>
        <taxon>Actinomycetales</taxon>
        <taxon>Actinomycetaceae</taxon>
        <taxon>Actinomyces</taxon>
    </lineage>
</organism>
<dbReference type="GO" id="GO:0008270">
    <property type="term" value="F:zinc ion binding"/>
    <property type="evidence" value="ECO:0007669"/>
    <property type="project" value="UniProtKB-KW"/>
</dbReference>
<evidence type="ECO:0000256" key="2">
    <source>
        <dbReference type="PROSITE-ProRule" id="PRU00325"/>
    </source>
</evidence>
<dbReference type="InterPro" id="IPR014001">
    <property type="entry name" value="Helicase_ATP-bd"/>
</dbReference>
<evidence type="ECO:0000259" key="5">
    <source>
        <dbReference type="PROSITE" id="PS51192"/>
    </source>
</evidence>
<feature type="domain" description="Helicase ATP-binding" evidence="5">
    <location>
        <begin position="723"/>
        <end position="907"/>
    </location>
</feature>
<evidence type="ECO:0000259" key="6">
    <source>
        <dbReference type="PROSITE" id="PS51194"/>
    </source>
</evidence>
<evidence type="ECO:0000259" key="4">
    <source>
        <dbReference type="PROSITE" id="PS50966"/>
    </source>
</evidence>
<dbReference type="PROSITE" id="PS50966">
    <property type="entry name" value="ZF_SWIM"/>
    <property type="match status" value="1"/>
</dbReference>
<keyword evidence="1" id="KW-0378">Hydrolase</keyword>
<keyword evidence="7" id="KW-0347">Helicase</keyword>
<keyword evidence="2" id="KW-0862">Zinc</keyword>
<evidence type="ECO:0000256" key="3">
    <source>
        <dbReference type="SAM" id="MobiDB-lite"/>
    </source>
</evidence>
<evidence type="ECO:0000313" key="8">
    <source>
        <dbReference type="Proteomes" id="UP000199671"/>
    </source>
</evidence>
<dbReference type="EMBL" id="FNHU01000009">
    <property type="protein sequence ID" value="SDM94099.1"/>
    <property type="molecule type" value="Genomic_DNA"/>
</dbReference>
<feature type="region of interest" description="Disordered" evidence="3">
    <location>
        <begin position="440"/>
        <end position="477"/>
    </location>
</feature>
<dbReference type="InterPro" id="IPR038718">
    <property type="entry name" value="SNF2-like_sf"/>
</dbReference>
<protein>
    <submittedName>
        <fullName evidence="7">Helicase conserved C-terminal domain-containing protein</fullName>
    </submittedName>
</protein>
<dbReference type="InterPro" id="IPR007527">
    <property type="entry name" value="Znf_SWIM"/>
</dbReference>
<keyword evidence="7" id="KW-0067">ATP-binding</keyword>
<dbReference type="PROSITE" id="PS51194">
    <property type="entry name" value="HELICASE_CTER"/>
    <property type="match status" value="1"/>
</dbReference>
<dbReference type="GO" id="GO:0004386">
    <property type="term" value="F:helicase activity"/>
    <property type="evidence" value="ECO:0007669"/>
    <property type="project" value="UniProtKB-KW"/>
</dbReference>
<dbReference type="SMART" id="SM00487">
    <property type="entry name" value="DEXDc"/>
    <property type="match status" value="1"/>
</dbReference>
<feature type="compositionally biased region" description="Basic and acidic residues" evidence="3">
    <location>
        <begin position="461"/>
        <end position="477"/>
    </location>
</feature>
<dbReference type="AlphaFoldDB" id="A0A1G9XBD0"/>
<feature type="domain" description="SWIM-type" evidence="4">
    <location>
        <begin position="68"/>
        <end position="102"/>
    </location>
</feature>
<dbReference type="InterPro" id="IPR049730">
    <property type="entry name" value="SNF2/RAD54-like_C"/>
</dbReference>
<feature type="region of interest" description="Disordered" evidence="3">
    <location>
        <begin position="1022"/>
        <end position="1054"/>
    </location>
</feature>
<dbReference type="GO" id="GO:0005524">
    <property type="term" value="F:ATP binding"/>
    <property type="evidence" value="ECO:0007669"/>
    <property type="project" value="InterPro"/>
</dbReference>
<dbReference type="InterPro" id="IPR027417">
    <property type="entry name" value="P-loop_NTPase"/>
</dbReference>
<dbReference type="SMART" id="SM00490">
    <property type="entry name" value="HELICc"/>
    <property type="match status" value="1"/>
</dbReference>
<keyword evidence="7" id="KW-0547">Nucleotide-binding</keyword>
<name>A0A1G9XBD0_9ACTO</name>
<dbReference type="RefSeq" id="WP_092610966.1">
    <property type="nucleotide sequence ID" value="NZ_FNHU01000009.1"/>
</dbReference>
<proteinExistence type="predicted"/>
<sequence>MAREITPEDWPARIADSEIAAVVGAPAFGRGRHYAEQGRVANLSVSGNGEILAAAVRGAQGRIYQTMVYARISGERVNWSGTCSCPVGGNCKHTAALVLTARRLANAASAPPGDADWERRLTQLLHTRQNARRAVAIEVVDTSAAQHGAASRRTGRFGSGSARPGRLHLRPLIAGKRGWVKQGISWRGLTTGDLTGEVAPDLLAALTEIAAMDPYGDFYYSNSVIDLGALPARVWGALRRAIAAGVTLTTAQRGGNQVRILPGLRAGLAVTRQPDGTALIAPALDLDGVEGLVLGEGRGPEARALGDPTHAYALTGTDGALNLMPLEPPPGEVLGRLLSRHEQVTIPAADVERFEREHLGRIASVLPIVDLDPSLSVPDVGTPVAVLHVGLDAAAHRAETSWSIRYETASGASRGEVAVGGLAELLTGPGPLEWQDPVGASVMAGTGADDESRSAVVAESDSGRRLDQAPSTRDAEAEDRLARRIIDACTPLVPTHGRLWQPGSFTAMNTARLITRALPVLEGLEGVVVEISGRVPDYREAEETPLITTAVEDDDEHLDWFSLRVRVRVGQEEVPIERLMTAVAQGTEEVLLDSGKWINLTDRPEIVRLARLMEEGRDLRDPHSRSAGDLAVTAFQAGLYAELEQLGVIGEATRRWREGVERLLAVTSAAEDGAGSGPAGGDRAGTADAGGACGAPSVVDAQAPAGLRAELRPYQLDGYRWLALLQSTGLGGILADDMGLGKTVQVLAVVQRMVEQRAAGVAAAQNGAADGEASPQPGAFDGPVLVVAPTSVVGAWAEQAARFCPDLRVRAINRTRAKRDESLEEIRSGADLVVTSYTIARIEEEDLTAVDWAWVVLDEAQFVKNHNAVTYKAMRRLRTPSTVAITGTPLENSLMDLWSLLSITAPGLLPGPDRFAELYRRPVEHGDDSALASLRARIRPFLLRRTKEAVAADLPAKNEQILSVELAPGHRRAYDRRLARERQKVLGLLEEDTAQSRFTALKSLTILRQMALDPALVEGPDAEELASGRRGSARVGESEAGSTGTGRAAVKRRRSRPTAKVEVLLETLRPVVAEGHRALVFSQFTRYLAGVRQALETAGMRTAYLDGATTNRQEVIDAFRGGDAEVFLISLKAGGFGLTLTEADYVFLLDPWWNPQAEEQAVDRTHRIGQDKPVMVYRLVSAGTIEEKVMALKEKKAELFDRVVEGSRDETAGDGAAPAGRARLTAQEIRELLGGE</sequence>
<dbReference type="PROSITE" id="PS51192">
    <property type="entry name" value="HELICASE_ATP_BIND_1"/>
    <property type="match status" value="1"/>
</dbReference>
<gene>
    <name evidence="7" type="ORF">SAMN04487766_10969</name>
</gene>
<feature type="domain" description="Helicase C-terminal" evidence="6">
    <location>
        <begin position="1064"/>
        <end position="1215"/>
    </location>
</feature>
<dbReference type="GO" id="GO:0016787">
    <property type="term" value="F:hydrolase activity"/>
    <property type="evidence" value="ECO:0007669"/>
    <property type="project" value="UniProtKB-KW"/>
</dbReference>
<feature type="compositionally biased region" description="Gly residues" evidence="3">
    <location>
        <begin position="674"/>
        <end position="683"/>
    </location>
</feature>
<dbReference type="SUPFAM" id="SSF52540">
    <property type="entry name" value="P-loop containing nucleoside triphosphate hydrolases"/>
    <property type="match status" value="2"/>
</dbReference>
<dbReference type="PANTHER" id="PTHR10799">
    <property type="entry name" value="SNF2/RAD54 HELICASE FAMILY"/>
    <property type="match status" value="1"/>
</dbReference>